<dbReference type="Pfam" id="PF00078">
    <property type="entry name" value="RVT_1"/>
    <property type="match status" value="1"/>
</dbReference>
<dbReference type="InterPro" id="IPR043502">
    <property type="entry name" value="DNA/RNA_pol_sf"/>
</dbReference>
<evidence type="ECO:0000313" key="3">
    <source>
        <dbReference type="EMBL" id="KAI3435607.1"/>
    </source>
</evidence>
<dbReference type="InterPro" id="IPR000477">
    <property type="entry name" value="RT_dom"/>
</dbReference>
<feature type="compositionally biased region" description="Polar residues" evidence="1">
    <location>
        <begin position="269"/>
        <end position="300"/>
    </location>
</feature>
<name>A0A9D4TW63_CHLVU</name>
<dbReference type="AlphaFoldDB" id="A0A9D4TW63"/>
<keyword evidence="4" id="KW-1185">Reference proteome</keyword>
<protein>
    <recommendedName>
        <fullName evidence="2">Reverse transcriptase domain-containing protein</fullName>
    </recommendedName>
</protein>
<gene>
    <name evidence="3" type="ORF">D9Q98_001670</name>
</gene>
<dbReference type="CDD" id="cd01650">
    <property type="entry name" value="RT_nLTR_like"/>
    <property type="match status" value="1"/>
</dbReference>
<reference evidence="3" key="1">
    <citation type="journal article" date="2019" name="Plant J.">
        <title>Chlorella vulgaris genome assembly and annotation reveals the molecular basis for metabolic acclimation to high light conditions.</title>
        <authorList>
            <person name="Cecchin M."/>
            <person name="Marcolungo L."/>
            <person name="Rossato M."/>
            <person name="Girolomoni L."/>
            <person name="Cosentino E."/>
            <person name="Cuine S."/>
            <person name="Li-Beisson Y."/>
            <person name="Delledonne M."/>
            <person name="Ballottari M."/>
        </authorList>
    </citation>
    <scope>NUCLEOTIDE SEQUENCE</scope>
    <source>
        <strain evidence="3">211/11P</strain>
    </source>
</reference>
<accession>A0A9D4TW63</accession>
<organism evidence="3 4">
    <name type="scientific">Chlorella vulgaris</name>
    <name type="common">Green alga</name>
    <dbReference type="NCBI Taxonomy" id="3077"/>
    <lineage>
        <taxon>Eukaryota</taxon>
        <taxon>Viridiplantae</taxon>
        <taxon>Chlorophyta</taxon>
        <taxon>core chlorophytes</taxon>
        <taxon>Trebouxiophyceae</taxon>
        <taxon>Chlorellales</taxon>
        <taxon>Chlorellaceae</taxon>
        <taxon>Chlorella clade</taxon>
        <taxon>Chlorella</taxon>
    </lineage>
</organism>
<comment type="caution">
    <text evidence="3">The sequence shown here is derived from an EMBL/GenBank/DDBJ whole genome shotgun (WGS) entry which is preliminary data.</text>
</comment>
<evidence type="ECO:0000256" key="1">
    <source>
        <dbReference type="SAM" id="MobiDB-lite"/>
    </source>
</evidence>
<dbReference type="PANTHER" id="PTHR47027">
    <property type="entry name" value="REVERSE TRANSCRIPTASE DOMAIN-CONTAINING PROTEIN"/>
    <property type="match status" value="1"/>
</dbReference>
<evidence type="ECO:0000313" key="4">
    <source>
        <dbReference type="Proteomes" id="UP001055712"/>
    </source>
</evidence>
<feature type="domain" description="Reverse transcriptase" evidence="2">
    <location>
        <begin position="342"/>
        <end position="575"/>
    </location>
</feature>
<dbReference type="EMBL" id="SIDB01000002">
    <property type="protein sequence ID" value="KAI3435607.1"/>
    <property type="molecule type" value="Genomic_DNA"/>
</dbReference>
<dbReference type="SUPFAM" id="SSF56672">
    <property type="entry name" value="DNA/RNA polymerases"/>
    <property type="match status" value="1"/>
</dbReference>
<dbReference type="Proteomes" id="UP001055712">
    <property type="component" value="Unassembled WGS sequence"/>
</dbReference>
<evidence type="ECO:0000259" key="2">
    <source>
        <dbReference type="PROSITE" id="PS50878"/>
    </source>
</evidence>
<feature type="compositionally biased region" description="Polar residues" evidence="1">
    <location>
        <begin position="250"/>
        <end position="260"/>
    </location>
</feature>
<reference evidence="3" key="2">
    <citation type="submission" date="2020-11" db="EMBL/GenBank/DDBJ databases">
        <authorList>
            <person name="Cecchin M."/>
            <person name="Marcolungo L."/>
            <person name="Rossato M."/>
            <person name="Girolomoni L."/>
            <person name="Cosentino E."/>
            <person name="Cuine S."/>
            <person name="Li-Beisson Y."/>
            <person name="Delledonne M."/>
            <person name="Ballottari M."/>
        </authorList>
    </citation>
    <scope>NUCLEOTIDE SEQUENCE</scope>
    <source>
        <strain evidence="3">211/11P</strain>
        <tissue evidence="3">Whole cell</tissue>
    </source>
</reference>
<proteinExistence type="predicted"/>
<sequence length="727" mass="79168">MAASPSLLSQAAELQVLPEIPEYRGHRALSLELVPSPAPQCSTAKHADPESEGFGPPPTFAAPLRLTPDRLLSFAAELKQPAKAEQLRRLTEEASRDPLLAATQLHAILYGTAAAVFPPTNAAPRQAAGSTSGQLRRRHQPWFDEECAATRRQIRLQMQASLNSGQPSHLAKEALRIISNRYTRLRKRKAGAWQRQQGSSLLHMQRTDARKFFKQWQREHPKSPIDAATWLRHFVNLQLKRTFQPTASLTATSNPATSHPTAAIPSCSPPTATVCPSSSHPTTAVPATSNPTTSHPTAAISSCSPSAATVPSSSQPTTAPPAINPATCHSTPLSTASSELDKGHILGKLYALAINTRLNTWLETQGLRARGQAGFRQGYRTVDNCFILRALAERARSRGVKLYLCAVDFEKAFDSVDRPQLWAALQRAGIGGTMLQAIQAMYADVPVCVRTEEGLSGCFQSVLGVKQGCPLSPLLFGIFLDDFEGHIQQLGDAAALPQLAGRTVPPLLFADDMFLLSSSASGLQAQLHALQDYCNAKKLTVNAKKTQVMIMRPGGGSGNGKLAAGESFEYAGLPLEVASSTKYLGLTFSQLSKQHGFASCADVLAKAGRQAMFAMRRRAWELGACLVEQQCMLFDVFVKPVLSYGCELWGVDVLLRPDCSSVERVHRWFCRRVQGLPKQVTAAISLAELGRQPLQSFWIQQLVRFWNRLQNSAADEDRVLGHPRMAH</sequence>
<dbReference type="PROSITE" id="PS50878">
    <property type="entry name" value="RT_POL"/>
    <property type="match status" value="1"/>
</dbReference>
<dbReference type="PANTHER" id="PTHR47027:SF20">
    <property type="entry name" value="REVERSE TRANSCRIPTASE-LIKE PROTEIN WITH RNA-DIRECTED DNA POLYMERASE DOMAIN"/>
    <property type="match status" value="1"/>
</dbReference>
<feature type="region of interest" description="Disordered" evidence="1">
    <location>
        <begin position="250"/>
        <end position="325"/>
    </location>
</feature>
<feature type="compositionally biased region" description="Low complexity" evidence="1">
    <location>
        <begin position="301"/>
        <end position="317"/>
    </location>
</feature>